<organism evidence="1 2">
    <name type="scientific">Goodea atripinnis</name>
    <dbReference type="NCBI Taxonomy" id="208336"/>
    <lineage>
        <taxon>Eukaryota</taxon>
        <taxon>Metazoa</taxon>
        <taxon>Chordata</taxon>
        <taxon>Craniata</taxon>
        <taxon>Vertebrata</taxon>
        <taxon>Euteleostomi</taxon>
        <taxon>Actinopterygii</taxon>
        <taxon>Neopterygii</taxon>
        <taxon>Teleostei</taxon>
        <taxon>Neoteleostei</taxon>
        <taxon>Acanthomorphata</taxon>
        <taxon>Ovalentaria</taxon>
        <taxon>Atherinomorphae</taxon>
        <taxon>Cyprinodontiformes</taxon>
        <taxon>Goodeidae</taxon>
        <taxon>Goodea</taxon>
    </lineage>
</organism>
<keyword evidence="2" id="KW-1185">Reference proteome</keyword>
<name>A0ABV0P6F8_9TELE</name>
<gene>
    <name evidence="1" type="ORF">GOODEAATRI_020388</name>
</gene>
<evidence type="ECO:0000313" key="2">
    <source>
        <dbReference type="Proteomes" id="UP001476798"/>
    </source>
</evidence>
<protein>
    <submittedName>
        <fullName evidence="1">Uncharacterized protein</fullName>
    </submittedName>
</protein>
<dbReference type="EMBL" id="JAHRIO010061866">
    <property type="protein sequence ID" value="MEQ2179034.1"/>
    <property type="molecule type" value="Genomic_DNA"/>
</dbReference>
<accession>A0ABV0P6F8</accession>
<dbReference type="Proteomes" id="UP001476798">
    <property type="component" value="Unassembled WGS sequence"/>
</dbReference>
<evidence type="ECO:0000313" key="1">
    <source>
        <dbReference type="EMBL" id="MEQ2179034.1"/>
    </source>
</evidence>
<proteinExistence type="predicted"/>
<reference evidence="1 2" key="1">
    <citation type="submission" date="2021-06" db="EMBL/GenBank/DDBJ databases">
        <authorList>
            <person name="Palmer J.M."/>
        </authorList>
    </citation>
    <scope>NUCLEOTIDE SEQUENCE [LARGE SCALE GENOMIC DNA]</scope>
    <source>
        <strain evidence="1 2">GA_2019</strain>
        <tissue evidence="1">Muscle</tissue>
    </source>
</reference>
<sequence>MKCQELLVQSNYLKSGRVNFILPCSVAIFSARGTASSHLERTHSLSHLEAQQPIRIRIRIKSAGSFTRKEEELISKPMSVSYLKRISELVEALRLWFLTQKAVGGSPPDRLLQVVQQSKALLIGNRGESIIWIHVLQAGDQVLLVTRFPVQLWEIS</sequence>
<comment type="caution">
    <text evidence="1">The sequence shown here is derived from an EMBL/GenBank/DDBJ whole genome shotgun (WGS) entry which is preliminary data.</text>
</comment>